<dbReference type="Proteomes" id="UP000586976">
    <property type="component" value="Unassembled WGS sequence"/>
</dbReference>
<keyword evidence="2" id="KW-0012">Acyltransferase</keyword>
<accession>A0A7W2D1R7</accession>
<proteinExistence type="predicted"/>
<dbReference type="RefSeq" id="WP_181864803.1">
    <property type="nucleotide sequence ID" value="NZ_JACEQY010000017.1"/>
</dbReference>
<keyword evidence="1 4" id="KW-0808">Transferase</keyword>
<dbReference type="PANTHER" id="PTHR43877">
    <property type="entry name" value="AMINOALKYLPHOSPHONATE N-ACETYLTRANSFERASE-RELATED-RELATED"/>
    <property type="match status" value="1"/>
</dbReference>
<protein>
    <submittedName>
        <fullName evidence="4">GNAT family N-acetyltransferase</fullName>
    </submittedName>
</protein>
<dbReference type="PROSITE" id="PS51186">
    <property type="entry name" value="GNAT"/>
    <property type="match status" value="1"/>
</dbReference>
<evidence type="ECO:0000256" key="1">
    <source>
        <dbReference type="ARBA" id="ARBA00022679"/>
    </source>
</evidence>
<evidence type="ECO:0000313" key="4">
    <source>
        <dbReference type="EMBL" id="MBA4863049.1"/>
    </source>
</evidence>
<comment type="caution">
    <text evidence="4">The sequence shown here is derived from an EMBL/GenBank/DDBJ whole genome shotgun (WGS) entry which is preliminary data.</text>
</comment>
<dbReference type="InterPro" id="IPR000182">
    <property type="entry name" value="GNAT_dom"/>
</dbReference>
<dbReference type="EMBL" id="JACEQY010000017">
    <property type="protein sequence ID" value="MBA4863049.1"/>
    <property type="molecule type" value="Genomic_DNA"/>
</dbReference>
<dbReference type="Pfam" id="PF00583">
    <property type="entry name" value="Acetyltransf_1"/>
    <property type="match status" value="1"/>
</dbReference>
<sequence length="191" mass="20068">MTRIQRLSSAELLAAADALGDLLSDVVDGGSSLGFLAPFDPGAAAAWWRSLAPAVAHDRLAVWTALDGDRVIGTVSVAFADKPNGRHRAEINKLMVHRTARGQGLGRTLLTTAERAAAAAGVTLLILDTQTASPAESLYRAAGWKEAGVIPDFATDPAGTLHPTTLFYKRVNDDPVKPVDEASRVAVQTST</sequence>
<reference evidence="4 5" key="1">
    <citation type="submission" date="2020-07" db="EMBL/GenBank/DDBJ databases">
        <title>Streptomyces isolated from Indian soil.</title>
        <authorList>
            <person name="Mandal S."/>
            <person name="Maiti P.K."/>
        </authorList>
    </citation>
    <scope>NUCLEOTIDE SEQUENCE [LARGE SCALE GENOMIC DNA]</scope>
    <source>
        <strain evidence="4 5">PSKA54</strain>
    </source>
</reference>
<evidence type="ECO:0000313" key="5">
    <source>
        <dbReference type="Proteomes" id="UP000586976"/>
    </source>
</evidence>
<name>A0A7W2D1R7_9ACTN</name>
<gene>
    <name evidence="4" type="ORF">H1V43_17005</name>
</gene>
<organism evidence="4 5">
    <name type="scientific">Streptomyces himalayensis subsp. aureolus</name>
    <dbReference type="NCBI Taxonomy" id="2758039"/>
    <lineage>
        <taxon>Bacteria</taxon>
        <taxon>Bacillati</taxon>
        <taxon>Actinomycetota</taxon>
        <taxon>Actinomycetes</taxon>
        <taxon>Kitasatosporales</taxon>
        <taxon>Streptomycetaceae</taxon>
        <taxon>Streptomyces</taxon>
        <taxon>Streptomyces himalayensis</taxon>
    </lineage>
</organism>
<dbReference type="Gene3D" id="3.40.630.30">
    <property type="match status" value="1"/>
</dbReference>
<feature type="domain" description="N-acetyltransferase" evidence="3">
    <location>
        <begin position="2"/>
        <end position="172"/>
    </location>
</feature>
<dbReference type="InterPro" id="IPR050832">
    <property type="entry name" value="Bact_Acetyltransf"/>
</dbReference>
<dbReference type="PANTHER" id="PTHR43877:SF2">
    <property type="entry name" value="AMINOALKYLPHOSPHONATE N-ACETYLTRANSFERASE-RELATED"/>
    <property type="match status" value="1"/>
</dbReference>
<dbReference type="InterPro" id="IPR016181">
    <property type="entry name" value="Acyl_CoA_acyltransferase"/>
</dbReference>
<dbReference type="SUPFAM" id="SSF55729">
    <property type="entry name" value="Acyl-CoA N-acyltransferases (Nat)"/>
    <property type="match status" value="1"/>
</dbReference>
<dbReference type="CDD" id="cd04301">
    <property type="entry name" value="NAT_SF"/>
    <property type="match status" value="1"/>
</dbReference>
<dbReference type="GO" id="GO:0016747">
    <property type="term" value="F:acyltransferase activity, transferring groups other than amino-acyl groups"/>
    <property type="evidence" value="ECO:0007669"/>
    <property type="project" value="InterPro"/>
</dbReference>
<keyword evidence="5" id="KW-1185">Reference proteome</keyword>
<evidence type="ECO:0000256" key="2">
    <source>
        <dbReference type="ARBA" id="ARBA00023315"/>
    </source>
</evidence>
<dbReference type="AlphaFoldDB" id="A0A7W2D1R7"/>
<evidence type="ECO:0000259" key="3">
    <source>
        <dbReference type="PROSITE" id="PS51186"/>
    </source>
</evidence>